<dbReference type="Proteomes" id="UP000266861">
    <property type="component" value="Unassembled WGS sequence"/>
</dbReference>
<comment type="caution">
    <text evidence="1">The sequence shown here is derived from an EMBL/GenBank/DDBJ whole genome shotgun (WGS) entry which is preliminary data.</text>
</comment>
<protein>
    <submittedName>
        <fullName evidence="1">Uncharacterized protein</fullName>
    </submittedName>
</protein>
<proteinExistence type="predicted"/>
<dbReference type="STRING" id="1348612.A0A397HHK8"/>
<evidence type="ECO:0000313" key="2">
    <source>
        <dbReference type="Proteomes" id="UP000266861"/>
    </source>
</evidence>
<dbReference type="AlphaFoldDB" id="A0A397HHK8"/>
<evidence type="ECO:0000313" key="1">
    <source>
        <dbReference type="EMBL" id="RHZ60994.1"/>
    </source>
</evidence>
<dbReference type="EMBL" id="PQFF01000320">
    <property type="protein sequence ID" value="RHZ60994.1"/>
    <property type="molecule type" value="Genomic_DNA"/>
</dbReference>
<gene>
    <name evidence="1" type="ORF">Glove_350g26</name>
</gene>
<accession>A0A397HHK8</accession>
<sequence length="102" mass="12185">MTVHKYYMILIIDYRWSRKPIDDSEMNLGRMWGRDNDREKELREIVELLREREDCNFINNFNSKNNINDNNNINSNDNINGSNGSNINGNYNIEEKVSKRDI</sequence>
<reference evidence="1 2" key="1">
    <citation type="submission" date="2018-08" db="EMBL/GenBank/DDBJ databases">
        <title>Genome and evolution of the arbuscular mycorrhizal fungus Diversispora epigaea (formerly Glomus versiforme) and its bacterial endosymbionts.</title>
        <authorList>
            <person name="Sun X."/>
            <person name="Fei Z."/>
            <person name="Harrison M."/>
        </authorList>
    </citation>
    <scope>NUCLEOTIDE SEQUENCE [LARGE SCALE GENOMIC DNA]</scope>
    <source>
        <strain evidence="1 2">IT104</strain>
    </source>
</reference>
<name>A0A397HHK8_9GLOM</name>
<organism evidence="1 2">
    <name type="scientific">Diversispora epigaea</name>
    <dbReference type="NCBI Taxonomy" id="1348612"/>
    <lineage>
        <taxon>Eukaryota</taxon>
        <taxon>Fungi</taxon>
        <taxon>Fungi incertae sedis</taxon>
        <taxon>Mucoromycota</taxon>
        <taxon>Glomeromycotina</taxon>
        <taxon>Glomeromycetes</taxon>
        <taxon>Diversisporales</taxon>
        <taxon>Diversisporaceae</taxon>
        <taxon>Diversispora</taxon>
    </lineage>
</organism>
<keyword evidence="2" id="KW-1185">Reference proteome</keyword>